<protein>
    <recommendedName>
        <fullName evidence="4">Outer membrane protein beta-barrel domain-containing protein</fullName>
    </recommendedName>
</protein>
<organism evidence="2 3">
    <name type="scientific">Hymenobacter saemangeumensis</name>
    <dbReference type="NCBI Taxonomy" id="1084522"/>
    <lineage>
        <taxon>Bacteria</taxon>
        <taxon>Pseudomonadati</taxon>
        <taxon>Bacteroidota</taxon>
        <taxon>Cytophagia</taxon>
        <taxon>Cytophagales</taxon>
        <taxon>Hymenobacteraceae</taxon>
        <taxon>Hymenobacter</taxon>
    </lineage>
</organism>
<feature type="chain" id="PRO_5046574423" description="Outer membrane protein beta-barrel domain-containing protein" evidence="1">
    <location>
        <begin position="23"/>
        <end position="226"/>
    </location>
</feature>
<comment type="caution">
    <text evidence="2">The sequence shown here is derived from an EMBL/GenBank/DDBJ whole genome shotgun (WGS) entry which is preliminary data.</text>
</comment>
<keyword evidence="3" id="KW-1185">Reference proteome</keyword>
<evidence type="ECO:0000313" key="2">
    <source>
        <dbReference type="EMBL" id="GAA4366968.1"/>
    </source>
</evidence>
<evidence type="ECO:0000256" key="1">
    <source>
        <dbReference type="SAM" id="SignalP"/>
    </source>
</evidence>
<evidence type="ECO:0008006" key="4">
    <source>
        <dbReference type="Google" id="ProtNLM"/>
    </source>
</evidence>
<gene>
    <name evidence="2" type="ORF">GCM10023185_38430</name>
</gene>
<dbReference type="Proteomes" id="UP001501153">
    <property type="component" value="Unassembled WGS sequence"/>
</dbReference>
<dbReference type="Gene3D" id="2.40.160.20">
    <property type="match status" value="1"/>
</dbReference>
<evidence type="ECO:0000313" key="3">
    <source>
        <dbReference type="Proteomes" id="UP001501153"/>
    </source>
</evidence>
<feature type="signal peptide" evidence="1">
    <location>
        <begin position="1"/>
        <end position="22"/>
    </location>
</feature>
<name>A0ABP8IQH2_9BACT</name>
<keyword evidence="1" id="KW-0732">Signal</keyword>
<dbReference type="RefSeq" id="WP_345237754.1">
    <property type="nucleotide sequence ID" value="NZ_BAABGZ010000077.1"/>
</dbReference>
<sequence length="226" mass="23270">MLDFRSFFASLGLASLAFAAHAQSTAPETAAPGTTAPKPAATAAAAVRRYPAVALGLTLGYGAPYGWGVDLSSMVTPRLDVGGGFGFSITGGKIGLGARYYFSPEHKVSPFAGANLVYSSGLKHVTVTNSSRSGTYSNGVYTNTSGVTVVNFRSSSQLHLRGGARWQPTNRFAMIGALGYGIVLGGDPVEYVSGDTSPSARNLVSIFSPGGLELSVGVSFGLSPRY</sequence>
<accession>A0ABP8IQH2</accession>
<proteinExistence type="predicted"/>
<reference evidence="3" key="1">
    <citation type="journal article" date="2019" name="Int. J. Syst. Evol. Microbiol.">
        <title>The Global Catalogue of Microorganisms (GCM) 10K type strain sequencing project: providing services to taxonomists for standard genome sequencing and annotation.</title>
        <authorList>
            <consortium name="The Broad Institute Genomics Platform"/>
            <consortium name="The Broad Institute Genome Sequencing Center for Infectious Disease"/>
            <person name="Wu L."/>
            <person name="Ma J."/>
        </authorList>
    </citation>
    <scope>NUCLEOTIDE SEQUENCE [LARGE SCALE GENOMIC DNA]</scope>
    <source>
        <strain evidence="3">JCM 17923</strain>
    </source>
</reference>
<dbReference type="EMBL" id="BAABGZ010000077">
    <property type="protein sequence ID" value="GAA4366968.1"/>
    <property type="molecule type" value="Genomic_DNA"/>
</dbReference>